<evidence type="ECO:0000256" key="4">
    <source>
        <dbReference type="ARBA" id="ARBA00023239"/>
    </source>
</evidence>
<dbReference type="Proteomes" id="UP001501710">
    <property type="component" value="Unassembled WGS sequence"/>
</dbReference>
<sequence length="414" mass="43721">MAITPATDLGTATALVCRECGSTRDLGPYYACEECFGPLEIKYDFGDLTRADIESGPRNIWRYRRLLPVPSTVVNSPNTEPGFTRLVRADNLAESLGLQSLWVKDDSGNPTHSFKDRVVAVALAAARELGFKVLACPSTGNLANAVAAAAARAGIRSAVFVPSNLEAQKIITTAVYGGTFVTVDGNYDDVNRLASEIAGEQDDWAFVNVNVRPYYAEGSKTLGYEIAEQLGWRLPDQIVVPVASGSQLTKIDKAFQELIKLGLVEDRPYRVFGAQATGCAPVAAAFKAGHDVIRPVKPDTIAKSLAIGNPADGPYVLDVTRRTNGAVEDVSDAEVVEGIRLLARTEGIFGETAGGVTVASLRKLIESGTLDPSAETVIINSGDGLKTLDAVAPVVAPSANIAPSLEAFRAAGLA</sequence>
<gene>
    <name evidence="7" type="primary">thrC_2</name>
    <name evidence="7" type="ORF">GCM10022254_39390</name>
</gene>
<reference evidence="8" key="1">
    <citation type="journal article" date="2019" name="Int. J. Syst. Evol. Microbiol.">
        <title>The Global Catalogue of Microorganisms (GCM) 10K type strain sequencing project: providing services to taxonomists for standard genome sequencing and annotation.</title>
        <authorList>
            <consortium name="The Broad Institute Genomics Platform"/>
            <consortium name="The Broad Institute Genome Sequencing Center for Infectious Disease"/>
            <person name="Wu L."/>
            <person name="Ma J."/>
        </authorList>
    </citation>
    <scope>NUCLEOTIDE SEQUENCE [LARGE SCALE GENOMIC DNA]</scope>
    <source>
        <strain evidence="8">JCM 17440</strain>
    </source>
</reference>
<dbReference type="CDD" id="cd01563">
    <property type="entry name" value="Thr-synth_1"/>
    <property type="match status" value="1"/>
</dbReference>
<comment type="similarity">
    <text evidence="2">Belongs to the threonine synthase family.</text>
</comment>
<dbReference type="Pfam" id="PF00291">
    <property type="entry name" value="PALP"/>
    <property type="match status" value="1"/>
</dbReference>
<dbReference type="InterPro" id="IPR004450">
    <property type="entry name" value="Thr_synthase-like"/>
</dbReference>
<evidence type="ECO:0000256" key="1">
    <source>
        <dbReference type="ARBA" id="ARBA00001933"/>
    </source>
</evidence>
<dbReference type="EMBL" id="BAABAS010000011">
    <property type="protein sequence ID" value="GAA4234480.1"/>
    <property type="molecule type" value="Genomic_DNA"/>
</dbReference>
<comment type="cofactor">
    <cofactor evidence="1">
        <name>pyridoxal 5'-phosphate</name>
        <dbReference type="ChEBI" id="CHEBI:597326"/>
    </cofactor>
</comment>
<keyword evidence="4" id="KW-0456">Lyase</keyword>
<comment type="caution">
    <text evidence="7">The sequence shown here is derived from an EMBL/GenBank/DDBJ whole genome shotgun (WGS) entry which is preliminary data.</text>
</comment>
<organism evidence="7 8">
    <name type="scientific">Actinomadura meridiana</name>
    <dbReference type="NCBI Taxonomy" id="559626"/>
    <lineage>
        <taxon>Bacteria</taxon>
        <taxon>Bacillati</taxon>
        <taxon>Actinomycetota</taxon>
        <taxon>Actinomycetes</taxon>
        <taxon>Streptosporangiales</taxon>
        <taxon>Thermomonosporaceae</taxon>
        <taxon>Actinomadura</taxon>
    </lineage>
</organism>
<dbReference type="InterPro" id="IPR001926">
    <property type="entry name" value="TrpB-like_PALP"/>
</dbReference>
<dbReference type="NCBIfam" id="TIGR00260">
    <property type="entry name" value="thrC"/>
    <property type="match status" value="1"/>
</dbReference>
<accession>A0ABP8C705</accession>
<dbReference type="EC" id="4.2.3.1" evidence="5"/>
<dbReference type="RefSeq" id="WP_344898666.1">
    <property type="nucleotide sequence ID" value="NZ_BAABAS010000011.1"/>
</dbReference>
<evidence type="ECO:0000259" key="6">
    <source>
        <dbReference type="Pfam" id="PF00291"/>
    </source>
</evidence>
<proteinExistence type="inferred from homology"/>
<name>A0ABP8C705_9ACTN</name>
<dbReference type="InterPro" id="IPR050147">
    <property type="entry name" value="Ser/Thr_Dehydratase"/>
</dbReference>
<dbReference type="SUPFAM" id="SSF53686">
    <property type="entry name" value="Tryptophan synthase beta subunit-like PLP-dependent enzymes"/>
    <property type="match status" value="1"/>
</dbReference>
<dbReference type="PANTHER" id="PTHR48078:SF6">
    <property type="entry name" value="L-THREONINE DEHYDRATASE CATABOLIC TDCB"/>
    <property type="match status" value="1"/>
</dbReference>
<dbReference type="InterPro" id="IPR036052">
    <property type="entry name" value="TrpB-like_PALP_sf"/>
</dbReference>
<protein>
    <recommendedName>
        <fullName evidence="5">Threonine synthase</fullName>
        <ecNumber evidence="5">4.2.3.1</ecNumber>
    </recommendedName>
</protein>
<evidence type="ECO:0000313" key="8">
    <source>
        <dbReference type="Proteomes" id="UP001501710"/>
    </source>
</evidence>
<evidence type="ECO:0000256" key="2">
    <source>
        <dbReference type="ARBA" id="ARBA00005517"/>
    </source>
</evidence>
<feature type="domain" description="Tryptophan synthase beta chain-like PALP" evidence="6">
    <location>
        <begin position="81"/>
        <end position="382"/>
    </location>
</feature>
<evidence type="ECO:0000256" key="5">
    <source>
        <dbReference type="NCBIfam" id="TIGR00260"/>
    </source>
</evidence>
<keyword evidence="3" id="KW-0663">Pyridoxal phosphate</keyword>
<evidence type="ECO:0000313" key="7">
    <source>
        <dbReference type="EMBL" id="GAA4234480.1"/>
    </source>
</evidence>
<evidence type="ECO:0000256" key="3">
    <source>
        <dbReference type="ARBA" id="ARBA00022898"/>
    </source>
</evidence>
<dbReference type="Gene3D" id="3.40.50.1100">
    <property type="match status" value="2"/>
</dbReference>
<keyword evidence="8" id="KW-1185">Reference proteome</keyword>
<dbReference type="PANTHER" id="PTHR48078">
    <property type="entry name" value="THREONINE DEHYDRATASE, MITOCHONDRIAL-RELATED"/>
    <property type="match status" value="1"/>
</dbReference>